<comment type="caution">
    <text evidence="5">The sequence shown here is derived from an EMBL/GenBank/DDBJ whole genome shotgun (WGS) entry which is preliminary data.</text>
</comment>
<dbReference type="PANTHER" id="PTHR42693">
    <property type="entry name" value="ARYLSULFATASE FAMILY MEMBER"/>
    <property type="match status" value="1"/>
</dbReference>
<keyword evidence="6" id="KW-1185">Reference proteome</keyword>
<dbReference type="GO" id="GO:0004065">
    <property type="term" value="F:arylsulfatase activity"/>
    <property type="evidence" value="ECO:0007669"/>
    <property type="project" value="TreeGrafter"/>
</dbReference>
<evidence type="ECO:0000313" key="5">
    <source>
        <dbReference type="EMBL" id="EOR71522.1"/>
    </source>
</evidence>
<evidence type="ECO:0000313" key="6">
    <source>
        <dbReference type="Proteomes" id="UP000014184"/>
    </source>
</evidence>
<dbReference type="AlphaFoldDB" id="A0A9P2WQH3"/>
<dbReference type="InterPro" id="IPR017850">
    <property type="entry name" value="Alkaline_phosphatase_core_sf"/>
</dbReference>
<dbReference type="InterPro" id="IPR050738">
    <property type="entry name" value="Sulfatase"/>
</dbReference>
<evidence type="ECO:0000256" key="3">
    <source>
        <dbReference type="SAM" id="MobiDB-lite"/>
    </source>
</evidence>
<evidence type="ECO:0000256" key="1">
    <source>
        <dbReference type="ARBA" id="ARBA00008779"/>
    </source>
</evidence>
<dbReference type="PANTHER" id="PTHR42693:SF53">
    <property type="entry name" value="ENDO-4-O-SULFATASE"/>
    <property type="match status" value="1"/>
</dbReference>
<name>A0A9P2WQH3_THEFU</name>
<dbReference type="Proteomes" id="UP000014184">
    <property type="component" value="Unassembled WGS sequence"/>
</dbReference>
<sequence>MKGVTVPGNRERAFESTRQGRPDQPPNILFILADDLGWADLGCYGSTTIRTPNLDQLAAQGIRFTHGYAGSPWCSSTRISLYTGRYPGRLQAGLEEPLVTRSPENGIPEGHPTLSSLLVEAGYATAMFGKWHCGWLPWYSPLRIGFETFFGNFDGALDYFEHVDTLGKADLYEGETPVEEVGYYTEIISERAAEYITAHRNRPFYVQLNYTAPHWPWEGPDDHEVGQEIRRRYQQRWEHSPLMHLDGGSIAKYGELVEAMDAGIGQVLAALDRAGAADNTIVVFSSDNGGERWSKNWPFVGEKGDLTEGGIRVPLIVAWPEAIAGNQVSDHPVITMDWTATLLAAAGTEPHPDWPLDGVDLLPWLVDGADFPAHDLFWRTSNQGALRRGRFKYLRDRRDRAVLGNWPRHYGDYHLLYDVTVDGRERADISGQHPEVLAELREAWERIDAELLPFPTTHVGLPRPRTEGAPAVSEPD</sequence>
<proteinExistence type="inferred from homology"/>
<dbReference type="EMBL" id="AOSG01000034">
    <property type="protein sequence ID" value="EOR71522.1"/>
    <property type="molecule type" value="Genomic_DNA"/>
</dbReference>
<accession>A0A9P2WQH3</accession>
<dbReference type="Gene3D" id="3.30.1120.10">
    <property type="match status" value="1"/>
</dbReference>
<reference evidence="5 6" key="1">
    <citation type="journal article" date="2013" name="Genome Announc.">
        <title>Draft Genome Sequence of the Lignocellulose Decomposer Thermobifida fusca Strain TM51.</title>
        <authorList>
            <person name="Toth A."/>
            <person name="Barna T."/>
            <person name="Nagy I."/>
            <person name="Horvath B."/>
            <person name="Nagy I."/>
            <person name="Tancsics A."/>
            <person name="Kriszt B."/>
            <person name="Baka E."/>
            <person name="Fekete C."/>
            <person name="Kukolya J."/>
        </authorList>
    </citation>
    <scope>NUCLEOTIDE SEQUENCE [LARGE SCALE GENOMIC DNA]</scope>
    <source>
        <strain evidence="5 6">TM51</strain>
    </source>
</reference>
<feature type="region of interest" description="Disordered" evidence="3">
    <location>
        <begin position="1"/>
        <end position="22"/>
    </location>
</feature>
<keyword evidence="2" id="KW-0378">Hydrolase</keyword>
<organism evidence="5 6">
    <name type="scientific">Thermobifida fusca TM51</name>
    <dbReference type="NCBI Taxonomy" id="1169414"/>
    <lineage>
        <taxon>Bacteria</taxon>
        <taxon>Bacillati</taxon>
        <taxon>Actinomycetota</taxon>
        <taxon>Actinomycetes</taxon>
        <taxon>Streptosporangiales</taxon>
        <taxon>Nocardiopsidaceae</taxon>
        <taxon>Thermobifida</taxon>
    </lineage>
</organism>
<evidence type="ECO:0000256" key="2">
    <source>
        <dbReference type="ARBA" id="ARBA00022801"/>
    </source>
</evidence>
<dbReference type="SUPFAM" id="SSF53649">
    <property type="entry name" value="Alkaline phosphatase-like"/>
    <property type="match status" value="1"/>
</dbReference>
<evidence type="ECO:0000259" key="4">
    <source>
        <dbReference type="Pfam" id="PF00884"/>
    </source>
</evidence>
<dbReference type="Gene3D" id="3.40.720.10">
    <property type="entry name" value="Alkaline Phosphatase, subunit A"/>
    <property type="match status" value="1"/>
</dbReference>
<dbReference type="InterPro" id="IPR000917">
    <property type="entry name" value="Sulfatase_N"/>
</dbReference>
<gene>
    <name evidence="5" type="ORF">TM51_07131</name>
</gene>
<protein>
    <submittedName>
        <fullName evidence="5">N-acetylgalactosamine-6-sulfatase</fullName>
    </submittedName>
</protein>
<feature type="domain" description="Sulfatase N-terminal" evidence="4">
    <location>
        <begin position="26"/>
        <end position="347"/>
    </location>
</feature>
<comment type="similarity">
    <text evidence="1">Belongs to the sulfatase family.</text>
</comment>
<dbReference type="Pfam" id="PF00884">
    <property type="entry name" value="Sulfatase"/>
    <property type="match status" value="1"/>
</dbReference>
<feature type="compositionally biased region" description="Basic and acidic residues" evidence="3">
    <location>
        <begin position="9"/>
        <end position="21"/>
    </location>
</feature>